<dbReference type="Proteomes" id="UP001219605">
    <property type="component" value="Chromosome"/>
</dbReference>
<proteinExistence type="predicted"/>
<name>A0ABY8A2H8_9ACTN</name>
<dbReference type="InterPro" id="IPR047659">
    <property type="entry name" value="T7SS_assoc"/>
</dbReference>
<organism evidence="1 2">
    <name type="scientific">Micromonospora cathayae</name>
    <dbReference type="NCBI Taxonomy" id="3028804"/>
    <lineage>
        <taxon>Bacteria</taxon>
        <taxon>Bacillati</taxon>
        <taxon>Actinomycetota</taxon>
        <taxon>Actinomycetes</taxon>
        <taxon>Micromonosporales</taxon>
        <taxon>Micromonosporaceae</taxon>
        <taxon>Micromonospora</taxon>
    </lineage>
</organism>
<keyword evidence="2" id="KW-1185">Reference proteome</keyword>
<accession>A0ABY8A2H8</accession>
<gene>
    <name evidence="1" type="ORF">PVK37_25280</name>
</gene>
<evidence type="ECO:0000313" key="1">
    <source>
        <dbReference type="EMBL" id="WDZ88164.1"/>
    </source>
</evidence>
<dbReference type="RefSeq" id="WP_275035228.1">
    <property type="nucleotide sequence ID" value="NZ_CP118615.1"/>
</dbReference>
<evidence type="ECO:0000313" key="2">
    <source>
        <dbReference type="Proteomes" id="UP001219605"/>
    </source>
</evidence>
<dbReference type="EMBL" id="CP118615">
    <property type="protein sequence ID" value="WDZ88164.1"/>
    <property type="molecule type" value="Genomic_DNA"/>
</dbReference>
<sequence>MVTDEPEGHFFLLMDPEWQRRPDEEVPPLRSVVGLWPVTVDGAVGPFRTNPGYVPLRPESPTDPVDALLRLAGRGDARVEQLQLILRDTLVDLAMNGDGRPLVVRSPDDVPCAVVTTATPHQGRVSAPDWRRVELAELVEQLADGVDVLINPGGPAPVRLTGDFLRHTLLLADGELAALHDRFREAETVAVLDWDTADDR</sequence>
<reference evidence="1 2" key="1">
    <citation type="submission" date="2023-02" db="EMBL/GenBank/DDBJ databases">
        <authorList>
            <person name="Mo P."/>
        </authorList>
    </citation>
    <scope>NUCLEOTIDE SEQUENCE [LARGE SCALE GENOMIC DNA]</scope>
    <source>
        <strain evidence="1 2">HUAS 3</strain>
    </source>
</reference>
<dbReference type="NCBIfam" id="NF033532">
    <property type="entry name" value="lone7para_assoc"/>
    <property type="match status" value="1"/>
</dbReference>
<protein>
    <submittedName>
        <fullName evidence="1">Type VII secretion system-associated protein</fullName>
    </submittedName>
</protein>